<dbReference type="Pfam" id="PF04525">
    <property type="entry name" value="LOR"/>
    <property type="match status" value="1"/>
</dbReference>
<evidence type="ECO:0000313" key="2">
    <source>
        <dbReference type="EMBL" id="VYT62514.1"/>
    </source>
</evidence>
<dbReference type="RefSeq" id="WP_156558650.1">
    <property type="nucleotide sequence ID" value="NZ_CACRTV010000006.1"/>
</dbReference>
<gene>
    <name evidence="2" type="ORF">CPLFYP93_00181</name>
</gene>
<dbReference type="InterPro" id="IPR025659">
    <property type="entry name" value="Tubby-like_C"/>
</dbReference>
<sequence length="167" mass="19484">MKYILSQRLISIGDDFTILDENKDKVFKIDGKILTIGEKLYFSDSNDNKIFKIKKKLLRLKETYVIEKDGDVYATLKKDLINIIRDKFEIETPYGTIKVKGNFIDYDYTFKLNGNEIGKVCKKLISIRDKYIIDITDFNDHALILACAVIIDMICHNKDDKDDKKEK</sequence>
<protein>
    <recommendedName>
        <fullName evidence="3">Tubby C 2</fullName>
    </recommendedName>
</protein>
<proteinExistence type="inferred from homology"/>
<dbReference type="InterPro" id="IPR007612">
    <property type="entry name" value="LOR"/>
</dbReference>
<dbReference type="SUPFAM" id="SSF54518">
    <property type="entry name" value="Tubby C-terminal domain-like"/>
    <property type="match status" value="1"/>
</dbReference>
<dbReference type="InterPro" id="IPR038595">
    <property type="entry name" value="LOR_sf"/>
</dbReference>
<reference evidence="2" key="1">
    <citation type="submission" date="2019-11" db="EMBL/GenBank/DDBJ databases">
        <authorList>
            <person name="Feng L."/>
        </authorList>
    </citation>
    <scope>NUCLEOTIDE SEQUENCE</scope>
    <source>
        <strain evidence="2">CParaputrificumLFYP93</strain>
    </source>
</reference>
<evidence type="ECO:0000256" key="1">
    <source>
        <dbReference type="ARBA" id="ARBA00005437"/>
    </source>
</evidence>
<organism evidence="2">
    <name type="scientific">Clostridium paraputrificum</name>
    <dbReference type="NCBI Taxonomy" id="29363"/>
    <lineage>
        <taxon>Bacteria</taxon>
        <taxon>Bacillati</taxon>
        <taxon>Bacillota</taxon>
        <taxon>Clostridia</taxon>
        <taxon>Eubacteriales</taxon>
        <taxon>Clostridiaceae</taxon>
        <taxon>Clostridium</taxon>
    </lineage>
</organism>
<name>A0A6N2Y6X7_9CLOT</name>
<dbReference type="AlphaFoldDB" id="A0A6N2Y6X7"/>
<dbReference type="EMBL" id="CACRTV010000006">
    <property type="protein sequence ID" value="VYT62514.1"/>
    <property type="molecule type" value="Genomic_DNA"/>
</dbReference>
<evidence type="ECO:0008006" key="3">
    <source>
        <dbReference type="Google" id="ProtNLM"/>
    </source>
</evidence>
<dbReference type="Gene3D" id="2.40.160.200">
    <property type="entry name" value="LURP1-related"/>
    <property type="match status" value="1"/>
</dbReference>
<accession>A0A6N2Y6X7</accession>
<comment type="similarity">
    <text evidence="1">Belongs to the LOR family.</text>
</comment>